<evidence type="ECO:0000259" key="2">
    <source>
        <dbReference type="Pfam" id="PF00656"/>
    </source>
</evidence>
<dbReference type="PANTHER" id="PTHR48104:SF17">
    <property type="entry name" value="METACASPASE-3"/>
    <property type="match status" value="1"/>
</dbReference>
<dbReference type="EMBL" id="JBFOLJ010000014">
    <property type="protein sequence ID" value="KAL2476893.1"/>
    <property type="molecule type" value="Genomic_DNA"/>
</dbReference>
<evidence type="ECO:0000256" key="1">
    <source>
        <dbReference type="ARBA" id="ARBA00009005"/>
    </source>
</evidence>
<protein>
    <submittedName>
        <fullName evidence="3">Metacaspase-1</fullName>
    </submittedName>
</protein>
<evidence type="ECO:0000313" key="4">
    <source>
        <dbReference type="Proteomes" id="UP001604277"/>
    </source>
</evidence>
<comment type="caution">
    <text evidence="3">The sequence shown here is derived from an EMBL/GenBank/DDBJ whole genome shotgun (WGS) entry which is preliminary data.</text>
</comment>
<dbReference type="SUPFAM" id="SSF52129">
    <property type="entry name" value="Caspase-like"/>
    <property type="match status" value="1"/>
</dbReference>
<reference evidence="4" key="1">
    <citation type="submission" date="2024-07" db="EMBL/GenBank/DDBJ databases">
        <title>Two chromosome-level genome assemblies of Korean endemic species Abeliophyllum distichum and Forsythia ovata (Oleaceae).</title>
        <authorList>
            <person name="Jang H."/>
        </authorList>
    </citation>
    <scope>NUCLEOTIDE SEQUENCE [LARGE SCALE GENOMIC DNA]</scope>
</reference>
<accession>A0ABD1QL91</accession>
<dbReference type="PANTHER" id="PTHR48104">
    <property type="entry name" value="METACASPASE-4"/>
    <property type="match status" value="1"/>
</dbReference>
<evidence type="ECO:0000313" key="3">
    <source>
        <dbReference type="EMBL" id="KAL2476893.1"/>
    </source>
</evidence>
<organism evidence="3 4">
    <name type="scientific">Forsythia ovata</name>
    <dbReference type="NCBI Taxonomy" id="205694"/>
    <lineage>
        <taxon>Eukaryota</taxon>
        <taxon>Viridiplantae</taxon>
        <taxon>Streptophyta</taxon>
        <taxon>Embryophyta</taxon>
        <taxon>Tracheophyta</taxon>
        <taxon>Spermatophyta</taxon>
        <taxon>Magnoliopsida</taxon>
        <taxon>eudicotyledons</taxon>
        <taxon>Gunneridae</taxon>
        <taxon>Pentapetalae</taxon>
        <taxon>asterids</taxon>
        <taxon>lamiids</taxon>
        <taxon>Lamiales</taxon>
        <taxon>Oleaceae</taxon>
        <taxon>Forsythieae</taxon>
        <taxon>Forsythia</taxon>
    </lineage>
</organism>
<dbReference type="InterPro" id="IPR029030">
    <property type="entry name" value="Caspase-like_dom_sf"/>
</dbReference>
<proteinExistence type="inferred from homology"/>
<keyword evidence="4" id="KW-1185">Reference proteome</keyword>
<name>A0ABD1QL91_9LAMI</name>
<dbReference type="Gene3D" id="3.40.50.12660">
    <property type="match status" value="1"/>
</dbReference>
<dbReference type="AlphaFoldDB" id="A0ABD1QL91"/>
<dbReference type="InterPro" id="IPR011600">
    <property type="entry name" value="Pept_C14_caspase"/>
</dbReference>
<comment type="similarity">
    <text evidence="1">Belongs to the peptidase C14B family.</text>
</comment>
<sequence>MEMAGKRVRCSCCGVQLMVPPNTYTVQCARCLTVIRFQPRNHLGQAHDSIRHTASRMKDLLNTVSSNINTMVPSVNSYPSSVASGNAHHSQPVAPSLPVSAHRRKRAVLCGVSYFGNKYRLNGTVNDVKCMRYFLIQKLGFPSDSILLLSEEESDPCLIPTKQNIRRALRWLVQGCQSGDSLVFHFSGHGSQQLDFNGDEVDGYDETLWPVDHETEGKISDDEINATIVRPLPQGTKLHAIIDACHSGTVLDLPFVCRMNREGYYLWEDHGSQSAIYKGTNGGLAVSISACDDNQVSEDTTALSGNTATGAMTYCFIQAVQNEPGLTYGRLLNAMRKKIRDTKTGILLNGPIASLAKKVLFPKSSQVCFQEPQLSSSEKFDIYSTPFTL</sequence>
<dbReference type="InterPro" id="IPR050452">
    <property type="entry name" value="Metacaspase"/>
</dbReference>
<feature type="domain" description="Peptidase C14 caspase" evidence="2">
    <location>
        <begin position="104"/>
        <end position="376"/>
    </location>
</feature>
<dbReference type="Pfam" id="PF00656">
    <property type="entry name" value="Peptidase_C14"/>
    <property type="match status" value="1"/>
</dbReference>
<dbReference type="Proteomes" id="UP001604277">
    <property type="component" value="Unassembled WGS sequence"/>
</dbReference>
<gene>
    <name evidence="3" type="ORF">Fot_45907</name>
</gene>